<accession>A0A6M3M8J4</accession>
<protein>
    <submittedName>
        <fullName evidence="3">Uncharacterized protein</fullName>
    </submittedName>
</protein>
<organism evidence="3">
    <name type="scientific">viral metagenome</name>
    <dbReference type="NCBI Taxonomy" id="1070528"/>
    <lineage>
        <taxon>unclassified sequences</taxon>
        <taxon>metagenomes</taxon>
        <taxon>organismal metagenomes</taxon>
    </lineage>
</organism>
<dbReference type="EMBL" id="MT143873">
    <property type="protein sequence ID" value="QJB04151.1"/>
    <property type="molecule type" value="Genomic_DNA"/>
</dbReference>
<sequence length="57" mass="6396">MKASKSARKYRKDPGGWAADWHARHRRREVKRGGGACLDVEEELRAAPLAPAEEVQP</sequence>
<reference evidence="3" key="1">
    <citation type="submission" date="2020-03" db="EMBL/GenBank/DDBJ databases">
        <title>The deep terrestrial virosphere.</title>
        <authorList>
            <person name="Holmfeldt K."/>
            <person name="Nilsson E."/>
            <person name="Simone D."/>
            <person name="Lopez-Fernandez M."/>
            <person name="Wu X."/>
            <person name="de Brujin I."/>
            <person name="Lundin D."/>
            <person name="Andersson A."/>
            <person name="Bertilsson S."/>
            <person name="Dopson M."/>
        </authorList>
    </citation>
    <scope>NUCLEOTIDE SEQUENCE</scope>
    <source>
        <strain evidence="2">MM171A00607</strain>
        <strain evidence="3">MM171B00441</strain>
    </source>
</reference>
<feature type="region of interest" description="Disordered" evidence="1">
    <location>
        <begin position="1"/>
        <end position="20"/>
    </location>
</feature>
<name>A0A6M3M8J4_9ZZZZ</name>
<evidence type="ECO:0000313" key="3">
    <source>
        <dbReference type="EMBL" id="QJB04151.1"/>
    </source>
</evidence>
<proteinExistence type="predicted"/>
<gene>
    <name evidence="2" type="ORF">MM171A00607_0028</name>
    <name evidence="3" type="ORF">MM171B00441_0028</name>
</gene>
<feature type="compositionally biased region" description="Basic residues" evidence="1">
    <location>
        <begin position="1"/>
        <end position="11"/>
    </location>
</feature>
<dbReference type="AlphaFoldDB" id="A0A6M3M8J4"/>
<evidence type="ECO:0000256" key="1">
    <source>
        <dbReference type="SAM" id="MobiDB-lite"/>
    </source>
</evidence>
<dbReference type="EMBL" id="MT143689">
    <property type="protein sequence ID" value="QJB00335.1"/>
    <property type="molecule type" value="Genomic_DNA"/>
</dbReference>
<evidence type="ECO:0000313" key="2">
    <source>
        <dbReference type="EMBL" id="QJB00335.1"/>
    </source>
</evidence>